<sequence>MSASFPDLGVIIAARDAAATIGAAVASALADPLVGEVVMVDDGSTDGTAAAAARVAAGDSRFLVLVNSTSLGPAAARNRALDHMRAPAIAILDADDRFLPSRSARLAAAHDWDLVADNIVFVADPEAPLPPLLLNLPEHFETVLPSTFIAGNIAQNGRPRGELGFLKPVMSRAFLERWGLRYDPALRLGEDYDLYVRALLAGARFLLTRRPGYVAVVRGESLSSRHTAADLAALAAAARRHLSVATHDPALEAAMRRLLRQVETRHAHQALLDRKRQVGTLKALTELLGRPDLAPAVAHSILRDKLAAGPEPSVLPRLLLPEA</sequence>
<dbReference type="InterPro" id="IPR029044">
    <property type="entry name" value="Nucleotide-diphossugar_trans"/>
</dbReference>
<dbReference type="PANTHER" id="PTHR43685">
    <property type="entry name" value="GLYCOSYLTRANSFERASE"/>
    <property type="match status" value="1"/>
</dbReference>
<dbReference type="Pfam" id="PF00535">
    <property type="entry name" value="Glycos_transf_2"/>
    <property type="match status" value="1"/>
</dbReference>
<dbReference type="SUPFAM" id="SSF53448">
    <property type="entry name" value="Nucleotide-diphospho-sugar transferases"/>
    <property type="match status" value="1"/>
</dbReference>
<dbReference type="CDD" id="cd00761">
    <property type="entry name" value="Glyco_tranf_GTA_type"/>
    <property type="match status" value="1"/>
</dbReference>
<dbReference type="PANTHER" id="PTHR43685:SF2">
    <property type="entry name" value="GLYCOSYLTRANSFERASE 2-LIKE DOMAIN-CONTAINING PROTEIN"/>
    <property type="match status" value="1"/>
</dbReference>
<accession>A0A6J4PHJ2</accession>
<proteinExistence type="predicted"/>
<gene>
    <name evidence="2" type="ORF">AVDCRST_MAG15-1772</name>
</gene>
<protein>
    <submittedName>
        <fullName evidence="2">STRUCTURAL ELEMENTS Cell Exterior surface polysaccharides/antigens</fullName>
    </submittedName>
</protein>
<dbReference type="InterPro" id="IPR001173">
    <property type="entry name" value="Glyco_trans_2-like"/>
</dbReference>
<evidence type="ECO:0000313" key="2">
    <source>
        <dbReference type="EMBL" id="CAA9412979.1"/>
    </source>
</evidence>
<organism evidence="2">
    <name type="scientific">uncultured Rubellimicrobium sp</name>
    <dbReference type="NCBI Taxonomy" id="543078"/>
    <lineage>
        <taxon>Bacteria</taxon>
        <taxon>Pseudomonadati</taxon>
        <taxon>Pseudomonadota</taxon>
        <taxon>Alphaproteobacteria</taxon>
        <taxon>Rhodobacterales</taxon>
        <taxon>Roseobacteraceae</taxon>
        <taxon>Rubellimicrobium</taxon>
        <taxon>environmental samples</taxon>
    </lineage>
</organism>
<feature type="domain" description="Glycosyltransferase 2-like" evidence="1">
    <location>
        <begin position="10"/>
        <end position="126"/>
    </location>
</feature>
<dbReference type="InterPro" id="IPR050834">
    <property type="entry name" value="Glycosyltransf_2"/>
</dbReference>
<dbReference type="EMBL" id="CADCUU010000245">
    <property type="protein sequence ID" value="CAA9412979.1"/>
    <property type="molecule type" value="Genomic_DNA"/>
</dbReference>
<evidence type="ECO:0000259" key="1">
    <source>
        <dbReference type="Pfam" id="PF00535"/>
    </source>
</evidence>
<name>A0A6J4PHJ2_9RHOB</name>
<dbReference type="AlphaFoldDB" id="A0A6J4PHJ2"/>
<reference evidence="2" key="1">
    <citation type="submission" date="2020-02" db="EMBL/GenBank/DDBJ databases">
        <authorList>
            <person name="Meier V. D."/>
        </authorList>
    </citation>
    <scope>NUCLEOTIDE SEQUENCE</scope>
    <source>
        <strain evidence="2">AVDCRST_MAG15</strain>
    </source>
</reference>
<dbReference type="Gene3D" id="3.90.550.10">
    <property type="entry name" value="Spore Coat Polysaccharide Biosynthesis Protein SpsA, Chain A"/>
    <property type="match status" value="1"/>
</dbReference>